<protein>
    <submittedName>
        <fullName evidence="1">Uncharacterized protein</fullName>
    </submittedName>
</protein>
<reference evidence="1 2" key="1">
    <citation type="submission" date="2018-08" db="EMBL/GenBank/DDBJ databases">
        <title>Murine metabolic-syndrome-specific gut microbial biobank.</title>
        <authorList>
            <person name="Liu C."/>
        </authorList>
    </citation>
    <scope>NUCLEOTIDE SEQUENCE [LARGE SCALE GENOMIC DNA]</scope>
    <source>
        <strain evidence="1 2">28</strain>
    </source>
</reference>
<dbReference type="AlphaFoldDB" id="A0A845QNF6"/>
<accession>A0A845QNF6</accession>
<organism evidence="1 2">
    <name type="scientific">Anaerotruncus colihominis</name>
    <dbReference type="NCBI Taxonomy" id="169435"/>
    <lineage>
        <taxon>Bacteria</taxon>
        <taxon>Bacillati</taxon>
        <taxon>Bacillota</taxon>
        <taxon>Clostridia</taxon>
        <taxon>Eubacteriales</taxon>
        <taxon>Oscillospiraceae</taxon>
        <taxon>Anaerotruncus</taxon>
    </lineage>
</organism>
<comment type="caution">
    <text evidence="1">The sequence shown here is derived from an EMBL/GenBank/DDBJ whole genome shotgun (WGS) entry which is preliminary data.</text>
</comment>
<evidence type="ECO:0000313" key="1">
    <source>
        <dbReference type="EMBL" id="NBH61578.1"/>
    </source>
</evidence>
<gene>
    <name evidence="1" type="ORF">D0435_07935</name>
</gene>
<evidence type="ECO:0000313" key="2">
    <source>
        <dbReference type="Proteomes" id="UP000446866"/>
    </source>
</evidence>
<dbReference type="RefSeq" id="WP_160201860.1">
    <property type="nucleotide sequence ID" value="NZ_QXWK01000013.1"/>
</dbReference>
<proteinExistence type="predicted"/>
<keyword evidence="2" id="KW-1185">Reference proteome</keyword>
<dbReference type="Proteomes" id="UP000446866">
    <property type="component" value="Unassembled WGS sequence"/>
</dbReference>
<name>A0A845QNF6_9FIRM</name>
<dbReference type="EMBL" id="QXWK01000013">
    <property type="protein sequence ID" value="NBH61578.1"/>
    <property type="molecule type" value="Genomic_DNA"/>
</dbReference>
<sequence>MKIIDRLLANEEIQELRKQLYDMTGRHLGFNHDCYSGFEEYKEHLRACVEAGKIISRPKDEIIEKRFDSLWER</sequence>